<feature type="domain" description="C2H2-type" evidence="2">
    <location>
        <begin position="202"/>
        <end position="226"/>
    </location>
</feature>
<dbReference type="EMBL" id="BQKI01000085">
    <property type="protein sequence ID" value="GJN33971.1"/>
    <property type="molecule type" value="Genomic_DNA"/>
</dbReference>
<protein>
    <recommendedName>
        <fullName evidence="6">C2H2-type domain-containing protein</fullName>
    </recommendedName>
</protein>
<dbReference type="PANTHER" id="PTHR47487">
    <property type="entry name" value="OS06G0651300 PROTEIN-RELATED"/>
    <property type="match status" value="1"/>
</dbReference>
<feature type="domain" description="U1-type" evidence="3">
    <location>
        <begin position="260"/>
        <end position="294"/>
    </location>
</feature>
<dbReference type="Proteomes" id="UP001054889">
    <property type="component" value="Unassembled WGS sequence"/>
</dbReference>
<dbReference type="Pfam" id="PF12874">
    <property type="entry name" value="zf-met"/>
    <property type="match status" value="4"/>
</dbReference>
<dbReference type="InterPro" id="IPR036236">
    <property type="entry name" value="Znf_C2H2_sf"/>
</dbReference>
<accession>A0AAV5FG52</accession>
<feature type="domain" description="U1-type" evidence="3">
    <location>
        <begin position="199"/>
        <end position="233"/>
    </location>
</feature>
<name>A0AAV5FG52_ELECO</name>
<feature type="domain" description="C2H2-type" evidence="2">
    <location>
        <begin position="263"/>
        <end position="287"/>
    </location>
</feature>
<gene>
    <name evidence="4" type="primary">gb22602</name>
    <name evidence="4" type="ORF">PR202_gb22602</name>
</gene>
<dbReference type="PANTHER" id="PTHR47487:SF9">
    <property type="entry name" value="OS09G0421700 PROTEIN"/>
    <property type="match status" value="1"/>
</dbReference>
<feature type="domain" description="C2H2-type" evidence="2">
    <location>
        <begin position="534"/>
        <end position="558"/>
    </location>
</feature>
<keyword evidence="5" id="KW-1185">Reference proteome</keyword>
<feature type="domain" description="C2H2-type" evidence="2">
    <location>
        <begin position="431"/>
        <end position="455"/>
    </location>
</feature>
<evidence type="ECO:0000259" key="3">
    <source>
        <dbReference type="SMART" id="SM00451"/>
    </source>
</evidence>
<dbReference type="GO" id="GO:0003676">
    <property type="term" value="F:nucleic acid binding"/>
    <property type="evidence" value="ECO:0007669"/>
    <property type="project" value="InterPro"/>
</dbReference>
<comment type="caution">
    <text evidence="4">The sequence shown here is derived from an EMBL/GenBank/DDBJ whole genome shotgun (WGS) entry which is preliminary data.</text>
</comment>
<dbReference type="AlphaFoldDB" id="A0AAV5FG52"/>
<dbReference type="GO" id="GO:0008270">
    <property type="term" value="F:zinc ion binding"/>
    <property type="evidence" value="ECO:0007669"/>
    <property type="project" value="InterPro"/>
</dbReference>
<evidence type="ECO:0000313" key="4">
    <source>
        <dbReference type="EMBL" id="GJN33971.1"/>
    </source>
</evidence>
<feature type="region of interest" description="Disordered" evidence="1">
    <location>
        <begin position="1"/>
        <end position="30"/>
    </location>
</feature>
<proteinExistence type="predicted"/>
<feature type="domain" description="U1-type" evidence="3">
    <location>
        <begin position="499"/>
        <end position="533"/>
    </location>
</feature>
<organism evidence="4 5">
    <name type="scientific">Eleusine coracana subsp. coracana</name>
    <dbReference type="NCBI Taxonomy" id="191504"/>
    <lineage>
        <taxon>Eukaryota</taxon>
        <taxon>Viridiplantae</taxon>
        <taxon>Streptophyta</taxon>
        <taxon>Embryophyta</taxon>
        <taxon>Tracheophyta</taxon>
        <taxon>Spermatophyta</taxon>
        <taxon>Magnoliopsida</taxon>
        <taxon>Liliopsida</taxon>
        <taxon>Poales</taxon>
        <taxon>Poaceae</taxon>
        <taxon>PACMAD clade</taxon>
        <taxon>Chloridoideae</taxon>
        <taxon>Cynodonteae</taxon>
        <taxon>Eleusininae</taxon>
        <taxon>Eleusine</taxon>
    </lineage>
</organism>
<dbReference type="SMART" id="SM00355">
    <property type="entry name" value="ZnF_C2H2"/>
    <property type="match status" value="5"/>
</dbReference>
<feature type="domain" description="C2H2-type" evidence="2">
    <location>
        <begin position="502"/>
        <end position="526"/>
    </location>
</feature>
<dbReference type="InterPro" id="IPR003604">
    <property type="entry name" value="Matrin/U1-like-C_Znf_C2H2"/>
</dbReference>
<dbReference type="SUPFAM" id="SSF57667">
    <property type="entry name" value="beta-beta-alpha zinc fingers"/>
    <property type="match status" value="4"/>
</dbReference>
<evidence type="ECO:0000313" key="5">
    <source>
        <dbReference type="Proteomes" id="UP001054889"/>
    </source>
</evidence>
<evidence type="ECO:0008006" key="6">
    <source>
        <dbReference type="Google" id="ProtNLM"/>
    </source>
</evidence>
<reference evidence="4" key="1">
    <citation type="journal article" date="2018" name="DNA Res.">
        <title>Multiple hybrid de novo genome assembly of finger millet, an orphan allotetraploid crop.</title>
        <authorList>
            <person name="Hatakeyama M."/>
            <person name="Aluri S."/>
            <person name="Balachadran M.T."/>
            <person name="Sivarajan S.R."/>
            <person name="Patrignani A."/>
            <person name="Gruter S."/>
            <person name="Poveda L."/>
            <person name="Shimizu-Inatsugi R."/>
            <person name="Baeten J."/>
            <person name="Francoijs K.J."/>
            <person name="Nataraja K.N."/>
            <person name="Reddy Y.A.N."/>
            <person name="Phadnis S."/>
            <person name="Ravikumar R.L."/>
            <person name="Schlapbach R."/>
            <person name="Sreeman S.M."/>
            <person name="Shimizu K.K."/>
        </authorList>
    </citation>
    <scope>NUCLEOTIDE SEQUENCE</scope>
</reference>
<feature type="domain" description="U1-type" evidence="3">
    <location>
        <begin position="535"/>
        <end position="565"/>
    </location>
</feature>
<evidence type="ECO:0000259" key="2">
    <source>
        <dbReference type="SMART" id="SM00355"/>
    </source>
</evidence>
<dbReference type="InterPro" id="IPR013087">
    <property type="entry name" value="Znf_C2H2_type"/>
</dbReference>
<reference evidence="4" key="2">
    <citation type="submission" date="2021-12" db="EMBL/GenBank/DDBJ databases">
        <title>Resequencing data analysis of finger millet.</title>
        <authorList>
            <person name="Hatakeyama M."/>
            <person name="Aluri S."/>
            <person name="Balachadran M.T."/>
            <person name="Sivarajan S.R."/>
            <person name="Poveda L."/>
            <person name="Shimizu-Inatsugi R."/>
            <person name="Schlapbach R."/>
            <person name="Sreeman S.M."/>
            <person name="Shimizu K.K."/>
        </authorList>
    </citation>
    <scope>NUCLEOTIDE SEQUENCE</scope>
</reference>
<feature type="domain" description="U1-type" evidence="3">
    <location>
        <begin position="428"/>
        <end position="462"/>
    </location>
</feature>
<sequence length="566" mass="63254">MEFARRGPATADDDEGVLEEGRRFLNPPPLPPHGDAMLVIRDALLLQLQQDRLRQEIIVAELAKIDRTMALSSTSCHGTVAGDVKWTKPPPFSFSEKFMPHRRWQVSPEHWADLDCHYDLKEGARHGGPESRTLKSAMEDCVGECSRSCCTGKVHGENATADEQRLQAYNENMQHKRSSPIATWELTGITMPVKKPKSTQKWSCTICDVLTHSECQLEEHYAGRKHRSNVANMESRNKPISQMVETTAEPLLCAGLKTCLIKWSCCTCQANGTSEAELKEHLNSSAHQLNIEEQCKEGDGMAEITEPQEAKSHQINVPQHAEKQSPVCSICLSKCTRESELGSHLSVKILPEINNIVRNSESWETKLPPNSVPQHAEQTSHCSISQANCDWQSDLADHLEGKKHLVKTQALHEEETENTPLIDKSQPASEWNCSICEAKCYTESHFEHHCRGKKHRKKIAALQGEGTDAKLGALKVENKVLSDGSDSISATSDKVEEQMTPCVCHVCNLLCSSESIHADHRTGEQHLEKPKLLNFCEVCDLQCSSEKMLVHHCTGKKHLKRLNAKK</sequence>
<evidence type="ECO:0000256" key="1">
    <source>
        <dbReference type="SAM" id="MobiDB-lite"/>
    </source>
</evidence>
<dbReference type="Gene3D" id="3.30.160.60">
    <property type="entry name" value="Classic Zinc Finger"/>
    <property type="match status" value="3"/>
</dbReference>
<dbReference type="SMART" id="SM00451">
    <property type="entry name" value="ZnF_U1"/>
    <property type="match status" value="5"/>
</dbReference>